<dbReference type="RefSeq" id="WP_270078521.1">
    <property type="nucleotide sequence ID" value="NZ_CP115174.1"/>
</dbReference>
<keyword evidence="1" id="KW-1133">Transmembrane helix</keyword>
<evidence type="ECO:0000313" key="2">
    <source>
        <dbReference type="EMBL" id="WBO23892.1"/>
    </source>
</evidence>
<protein>
    <submittedName>
        <fullName evidence="2">PepSY-associated TM helix domain-containing protein</fullName>
    </submittedName>
</protein>
<evidence type="ECO:0000256" key="1">
    <source>
        <dbReference type="SAM" id="Phobius"/>
    </source>
</evidence>
<accession>A0ABY7NQR9</accession>
<feature type="transmembrane region" description="Helical" evidence="1">
    <location>
        <begin position="332"/>
        <end position="353"/>
    </location>
</feature>
<keyword evidence="1" id="KW-0812">Transmembrane</keyword>
<sequence length="381" mass="41738">MWTSLVCTLFLLIICLTGLPLIFAEQINDLANPTMEYAAVPPGTPNESLDRLIDKAKHVYPGEIITSIFADDDEPEVYIWMAPSFASVKANPGLAHFVRFDAHSGHIIERSGPGQRDQTLTGFLFRLHSDLFAGLPGELLLGTMGLLFVTAIVSGVVLYGPFTRRLDFGIVRTGRSRRLRWLDLHNLLGVVTLAWTVIVGVTGTVNELSTPLFALWQQTDVAAMLAPWQGKPPPRPDQLFSAQAALDLASKALPGTVVTSIVFPGDDDGTPYHYLLWAHGSTPLTSRLFSPVLIDARTGKLTAIVRMPWNLRTLEVSRPLHFGDYGGTPLKVIWALLDLVTIVVLASGLYLWAAKRKRTLAVTQRDPHAPAPPLDLLEAAE</sequence>
<gene>
    <name evidence="2" type="ORF">PBT88_07220</name>
</gene>
<dbReference type="Proteomes" id="UP001210865">
    <property type="component" value="Chromosome"/>
</dbReference>
<dbReference type="PANTHER" id="PTHR34219">
    <property type="entry name" value="IRON-REGULATED INNER MEMBRANE PROTEIN-RELATED"/>
    <property type="match status" value="1"/>
</dbReference>
<feature type="transmembrane region" description="Helical" evidence="1">
    <location>
        <begin position="181"/>
        <end position="205"/>
    </location>
</feature>
<proteinExistence type="predicted"/>
<keyword evidence="3" id="KW-1185">Reference proteome</keyword>
<name>A0ABY7NQR9_9SPHN</name>
<keyword evidence="1" id="KW-0472">Membrane</keyword>
<dbReference type="EMBL" id="CP115174">
    <property type="protein sequence ID" value="WBO23892.1"/>
    <property type="molecule type" value="Genomic_DNA"/>
</dbReference>
<evidence type="ECO:0000313" key="3">
    <source>
        <dbReference type="Proteomes" id="UP001210865"/>
    </source>
</evidence>
<reference evidence="2 3" key="1">
    <citation type="submission" date="2022-12" db="EMBL/GenBank/DDBJ databases">
        <title>Sphingomonas abieness sp. nov., an endophytic bacterium isolated from Abies koreana.</title>
        <authorList>
            <person name="Jiang L."/>
            <person name="Lee J."/>
        </authorList>
    </citation>
    <scope>NUCLEOTIDE SEQUENCE [LARGE SCALE GENOMIC DNA]</scope>
    <source>
        <strain evidence="3">PAMB 00755</strain>
    </source>
</reference>
<feature type="transmembrane region" description="Helical" evidence="1">
    <location>
        <begin position="139"/>
        <end position="160"/>
    </location>
</feature>
<organism evidence="2 3">
    <name type="scientific">Sphingomonas abietis</name>
    <dbReference type="NCBI Taxonomy" id="3012344"/>
    <lineage>
        <taxon>Bacteria</taxon>
        <taxon>Pseudomonadati</taxon>
        <taxon>Pseudomonadota</taxon>
        <taxon>Alphaproteobacteria</taxon>
        <taxon>Sphingomonadales</taxon>
        <taxon>Sphingomonadaceae</taxon>
        <taxon>Sphingomonas</taxon>
    </lineage>
</organism>
<dbReference type="InterPro" id="IPR005625">
    <property type="entry name" value="PepSY-ass_TM"/>
</dbReference>
<dbReference type="Pfam" id="PF03929">
    <property type="entry name" value="PepSY_TM"/>
    <property type="match status" value="1"/>
</dbReference>
<dbReference type="PANTHER" id="PTHR34219:SF3">
    <property type="entry name" value="BLL7967 PROTEIN"/>
    <property type="match status" value="1"/>
</dbReference>